<dbReference type="EMBL" id="JOJR01000962">
    <property type="protein sequence ID" value="RCN33172.1"/>
    <property type="molecule type" value="Genomic_DNA"/>
</dbReference>
<evidence type="ECO:0000313" key="4">
    <source>
        <dbReference type="Proteomes" id="UP000252519"/>
    </source>
</evidence>
<keyword evidence="2" id="KW-1133">Transmembrane helix</keyword>
<accession>A0A368FM90</accession>
<dbReference type="Proteomes" id="UP000252519">
    <property type="component" value="Unassembled WGS sequence"/>
</dbReference>
<feature type="region of interest" description="Disordered" evidence="1">
    <location>
        <begin position="31"/>
        <end position="56"/>
    </location>
</feature>
<protein>
    <submittedName>
        <fullName evidence="3">Uncharacterized protein</fullName>
    </submittedName>
</protein>
<keyword evidence="2" id="KW-0812">Transmembrane</keyword>
<dbReference type="OrthoDB" id="407959at2759"/>
<evidence type="ECO:0000256" key="2">
    <source>
        <dbReference type="SAM" id="Phobius"/>
    </source>
</evidence>
<gene>
    <name evidence="3" type="ORF">ANCCAN_21012</name>
</gene>
<comment type="caution">
    <text evidence="3">The sequence shown here is derived from an EMBL/GenBank/DDBJ whole genome shotgun (WGS) entry which is preliminary data.</text>
</comment>
<evidence type="ECO:0000313" key="3">
    <source>
        <dbReference type="EMBL" id="RCN33172.1"/>
    </source>
</evidence>
<keyword evidence="2" id="KW-0472">Membrane</keyword>
<feature type="region of interest" description="Disordered" evidence="1">
    <location>
        <begin position="115"/>
        <end position="144"/>
    </location>
</feature>
<sequence>MALETENNNLETFTDLWKKVDKDKKVEQKLRCRVNDDGSNDGSDKPERKTSASSQHAVIDELRTECGRLQRVHYLLVMIVLILFLTQAALLIYARSNHSALRASIEELTLKLNESHCPEPTTEPMPSPITPKYERPPDLYEEDL</sequence>
<feature type="transmembrane region" description="Helical" evidence="2">
    <location>
        <begin position="72"/>
        <end position="94"/>
    </location>
</feature>
<reference evidence="3 4" key="1">
    <citation type="submission" date="2014-10" db="EMBL/GenBank/DDBJ databases">
        <title>Draft genome of the hookworm Ancylostoma caninum.</title>
        <authorList>
            <person name="Mitreva M."/>
        </authorList>
    </citation>
    <scope>NUCLEOTIDE SEQUENCE [LARGE SCALE GENOMIC DNA]</scope>
    <source>
        <strain evidence="3 4">Baltimore</strain>
    </source>
</reference>
<feature type="compositionally biased region" description="Basic and acidic residues" evidence="1">
    <location>
        <begin position="31"/>
        <end position="50"/>
    </location>
</feature>
<dbReference type="AlphaFoldDB" id="A0A368FM90"/>
<proteinExistence type="predicted"/>
<evidence type="ECO:0000256" key="1">
    <source>
        <dbReference type="SAM" id="MobiDB-lite"/>
    </source>
</evidence>
<keyword evidence="4" id="KW-1185">Reference proteome</keyword>
<organism evidence="3 4">
    <name type="scientific">Ancylostoma caninum</name>
    <name type="common">Dog hookworm</name>
    <dbReference type="NCBI Taxonomy" id="29170"/>
    <lineage>
        <taxon>Eukaryota</taxon>
        <taxon>Metazoa</taxon>
        <taxon>Ecdysozoa</taxon>
        <taxon>Nematoda</taxon>
        <taxon>Chromadorea</taxon>
        <taxon>Rhabditida</taxon>
        <taxon>Rhabditina</taxon>
        <taxon>Rhabditomorpha</taxon>
        <taxon>Strongyloidea</taxon>
        <taxon>Ancylostomatidae</taxon>
        <taxon>Ancylostomatinae</taxon>
        <taxon>Ancylostoma</taxon>
    </lineage>
</organism>
<name>A0A368FM90_ANCCA</name>